<keyword evidence="2" id="KW-0472">Membrane</keyword>
<proteinExistence type="predicted"/>
<feature type="compositionally biased region" description="Acidic residues" evidence="1">
    <location>
        <begin position="85"/>
        <end position="102"/>
    </location>
</feature>
<evidence type="ECO:0000256" key="1">
    <source>
        <dbReference type="SAM" id="MobiDB-lite"/>
    </source>
</evidence>
<protein>
    <submittedName>
        <fullName evidence="3">Uncharacterized protein</fullName>
    </submittedName>
</protein>
<dbReference type="EMBL" id="FXLY01000005">
    <property type="protein sequence ID" value="SMN20444.1"/>
    <property type="molecule type" value="Genomic_DNA"/>
</dbReference>
<accession>A0A1X7R4H2</accession>
<dbReference type="AlphaFoldDB" id="A0A1X7R4H2"/>
<name>A0A1X7R4H2_9SACH</name>
<reference evidence="3 4" key="1">
    <citation type="submission" date="2017-04" db="EMBL/GenBank/DDBJ databases">
        <authorList>
            <person name="Afonso C.L."/>
            <person name="Miller P.J."/>
            <person name="Scott M.A."/>
            <person name="Spackman E."/>
            <person name="Goraichik I."/>
            <person name="Dimitrov K.M."/>
            <person name="Suarez D.L."/>
            <person name="Swayne D.E."/>
        </authorList>
    </citation>
    <scope>NUCLEOTIDE SEQUENCE [LARGE SCALE GENOMIC DNA]</scope>
</reference>
<organism evidence="3 4">
    <name type="scientific">Maudiozyma saulgeensis</name>
    <dbReference type="NCBI Taxonomy" id="1789683"/>
    <lineage>
        <taxon>Eukaryota</taxon>
        <taxon>Fungi</taxon>
        <taxon>Dikarya</taxon>
        <taxon>Ascomycota</taxon>
        <taxon>Saccharomycotina</taxon>
        <taxon>Saccharomycetes</taxon>
        <taxon>Saccharomycetales</taxon>
        <taxon>Saccharomycetaceae</taxon>
        <taxon>Maudiozyma</taxon>
    </lineage>
</organism>
<dbReference type="OrthoDB" id="10596406at2759"/>
<dbReference type="Proteomes" id="UP000196158">
    <property type="component" value="Unassembled WGS sequence"/>
</dbReference>
<feature type="region of interest" description="Disordered" evidence="1">
    <location>
        <begin position="44"/>
        <end position="106"/>
    </location>
</feature>
<keyword evidence="4" id="KW-1185">Reference proteome</keyword>
<feature type="compositionally biased region" description="Low complexity" evidence="1">
    <location>
        <begin position="58"/>
        <end position="79"/>
    </location>
</feature>
<keyword evidence="2" id="KW-0812">Transmembrane</keyword>
<sequence length="405" mass="46481">MNHITTNDLMNEQENTNNSLMNFDNPSSNNKFLHIERNYDLCGEDDDNHENSSTHCESNSSGIISFSSSPSSSPISFKDSSGENTTEEDNNVDIEEESDVLSETESQKEMSPFLVCKIKKDILPTTNLTKENKIKPYYNNSKLESNEPNLIRQPEITLPMKNLNVSNALSSSSYLEIPSISNDKKISETNLNNLDSDDLNESTEFQKDYSRWVETKNRTENSNPSLKEGMGNDYQIPSKRGNNTSAYDFFKFFDDMILNFLIILTIILGIRFYKLIIGYILPISKKSPFYYDNIRFLVGDKYPTDNLPPTGKFIVDFDKKVAIPYNGNLIEYNFDLLKAGTINLFSKSCKTFEENYNNGYDKALELSGEIMNKYNYEHDFITKLISHNEEDISKRVITLIQHIFN</sequence>
<gene>
    <name evidence="3" type="ORF">KASA_0N04246G</name>
</gene>
<keyword evidence="2" id="KW-1133">Transmembrane helix</keyword>
<evidence type="ECO:0000313" key="4">
    <source>
        <dbReference type="Proteomes" id="UP000196158"/>
    </source>
</evidence>
<feature type="transmembrane region" description="Helical" evidence="2">
    <location>
        <begin position="256"/>
        <end position="281"/>
    </location>
</feature>
<feature type="region of interest" description="Disordered" evidence="1">
    <location>
        <begin position="216"/>
        <end position="237"/>
    </location>
</feature>
<evidence type="ECO:0000256" key="2">
    <source>
        <dbReference type="SAM" id="Phobius"/>
    </source>
</evidence>
<evidence type="ECO:0000313" key="3">
    <source>
        <dbReference type="EMBL" id="SMN20444.1"/>
    </source>
</evidence>